<reference evidence="1 2" key="1">
    <citation type="submission" date="2015-01" db="EMBL/GenBank/DDBJ databases">
        <title>Evolution of Trichinella species and genotypes.</title>
        <authorList>
            <person name="Korhonen P.K."/>
            <person name="Edoardo P."/>
            <person name="Giuseppe L.R."/>
            <person name="Gasser R.B."/>
        </authorList>
    </citation>
    <scope>NUCLEOTIDE SEQUENCE [LARGE SCALE GENOMIC DNA]</scope>
    <source>
        <strain evidence="1">ISS1980</strain>
    </source>
</reference>
<dbReference type="Proteomes" id="UP000054843">
    <property type="component" value="Unassembled WGS sequence"/>
</dbReference>
<proteinExistence type="predicted"/>
<evidence type="ECO:0000313" key="1">
    <source>
        <dbReference type="EMBL" id="KRZ66144.1"/>
    </source>
</evidence>
<comment type="caution">
    <text evidence="1">The sequence shown here is derived from an EMBL/GenBank/DDBJ whole genome shotgun (WGS) entry which is preliminary data.</text>
</comment>
<dbReference type="EMBL" id="JYDO01000262">
    <property type="protein sequence ID" value="KRZ66144.1"/>
    <property type="molecule type" value="Genomic_DNA"/>
</dbReference>
<keyword evidence="2" id="KW-1185">Reference proteome</keyword>
<gene>
    <name evidence="1" type="ORF">T10_9586</name>
</gene>
<evidence type="ECO:0000313" key="2">
    <source>
        <dbReference type="Proteomes" id="UP000054843"/>
    </source>
</evidence>
<sequence length="72" mass="8562">MMIPKLCQYSFDVFLAQLHPDRQCQEHVWSPFARVYIQVQDSQVLLLHIQSSPKVLDIWEITTYCADKYCDK</sequence>
<protein>
    <submittedName>
        <fullName evidence="1">Uncharacterized protein</fullName>
    </submittedName>
</protein>
<name>A0A0V1M3E5_9BILA</name>
<accession>A0A0V1M3E5</accession>
<organism evidence="1 2">
    <name type="scientific">Trichinella papuae</name>
    <dbReference type="NCBI Taxonomy" id="268474"/>
    <lineage>
        <taxon>Eukaryota</taxon>
        <taxon>Metazoa</taxon>
        <taxon>Ecdysozoa</taxon>
        <taxon>Nematoda</taxon>
        <taxon>Enoplea</taxon>
        <taxon>Dorylaimia</taxon>
        <taxon>Trichinellida</taxon>
        <taxon>Trichinellidae</taxon>
        <taxon>Trichinella</taxon>
    </lineage>
</organism>
<dbReference type="AlphaFoldDB" id="A0A0V1M3E5"/>